<keyword evidence="6" id="KW-1185">Reference proteome</keyword>
<gene>
    <name evidence="5" type="ORF">G7066_06155</name>
</gene>
<dbReference type="InterPro" id="IPR029044">
    <property type="entry name" value="Nucleotide-diphossugar_trans"/>
</dbReference>
<dbReference type="InterPro" id="IPR050834">
    <property type="entry name" value="Glycosyltransf_2"/>
</dbReference>
<keyword evidence="2" id="KW-0328">Glycosyltransferase</keyword>
<dbReference type="RefSeq" id="WP_166329823.1">
    <property type="nucleotide sequence ID" value="NZ_CP049933.1"/>
</dbReference>
<protein>
    <submittedName>
        <fullName evidence="5">Glycosyltransferase family 2 protein</fullName>
    </submittedName>
</protein>
<reference evidence="5 6" key="1">
    <citation type="submission" date="2020-03" db="EMBL/GenBank/DDBJ databases">
        <title>Leucobacter sp. nov., isolated from beetles.</title>
        <authorList>
            <person name="Hyun D.-W."/>
            <person name="Bae J.-W."/>
        </authorList>
    </citation>
    <scope>NUCLEOTIDE SEQUENCE [LARGE SCALE GENOMIC DNA]</scope>
    <source>
        <strain evidence="5 6">HDW9A</strain>
    </source>
</reference>
<dbReference type="SUPFAM" id="SSF53448">
    <property type="entry name" value="Nucleotide-diphospho-sugar transferases"/>
    <property type="match status" value="1"/>
</dbReference>
<dbReference type="Pfam" id="PF00535">
    <property type="entry name" value="Glycos_transf_2"/>
    <property type="match status" value="1"/>
</dbReference>
<dbReference type="CDD" id="cd00761">
    <property type="entry name" value="Glyco_tranf_GTA_type"/>
    <property type="match status" value="1"/>
</dbReference>
<feature type="domain" description="Glycosyltransferase 2-like" evidence="4">
    <location>
        <begin position="2"/>
        <end position="57"/>
    </location>
</feature>
<dbReference type="EMBL" id="CP049933">
    <property type="protein sequence ID" value="QIM18335.1"/>
    <property type="molecule type" value="Genomic_DNA"/>
</dbReference>
<evidence type="ECO:0000313" key="6">
    <source>
        <dbReference type="Proteomes" id="UP000503441"/>
    </source>
</evidence>
<dbReference type="PANTHER" id="PTHR43685:SF5">
    <property type="entry name" value="GLYCOSYLTRANSFERASE EPSE-RELATED"/>
    <property type="match status" value="1"/>
</dbReference>
<evidence type="ECO:0000259" key="4">
    <source>
        <dbReference type="Pfam" id="PF00535"/>
    </source>
</evidence>
<organism evidence="5 6">
    <name type="scientific">Leucobacter coleopterorum</name>
    <dbReference type="NCBI Taxonomy" id="2714933"/>
    <lineage>
        <taxon>Bacteria</taxon>
        <taxon>Bacillati</taxon>
        <taxon>Actinomycetota</taxon>
        <taxon>Actinomycetes</taxon>
        <taxon>Micrococcales</taxon>
        <taxon>Microbacteriaceae</taxon>
        <taxon>Leucobacter</taxon>
    </lineage>
</organism>
<dbReference type="PANTHER" id="PTHR43685">
    <property type="entry name" value="GLYCOSYLTRANSFERASE"/>
    <property type="match status" value="1"/>
</dbReference>
<keyword evidence="3" id="KW-0808">Transferase</keyword>
<evidence type="ECO:0000256" key="1">
    <source>
        <dbReference type="ARBA" id="ARBA00006739"/>
    </source>
</evidence>
<evidence type="ECO:0000256" key="2">
    <source>
        <dbReference type="ARBA" id="ARBA00022676"/>
    </source>
</evidence>
<comment type="similarity">
    <text evidence="1">Belongs to the glycosyltransferase 2 family.</text>
</comment>
<accession>A0ABX6JZY3</accession>
<sequence length="86" mass="9238">MPYLTETMESVLSQDLQDLEVIAVNDGSTDGSGEELDRFAALDSRVTVHHQPNSGWPGMPATAASTSRAVLLSCSWTQTTRSPAML</sequence>
<evidence type="ECO:0000256" key="3">
    <source>
        <dbReference type="ARBA" id="ARBA00022679"/>
    </source>
</evidence>
<dbReference type="InterPro" id="IPR001173">
    <property type="entry name" value="Glyco_trans_2-like"/>
</dbReference>
<proteinExistence type="inferred from homology"/>
<dbReference type="Gene3D" id="3.90.550.10">
    <property type="entry name" value="Spore Coat Polysaccharide Biosynthesis Protein SpsA, Chain A"/>
    <property type="match status" value="1"/>
</dbReference>
<name>A0ABX6JZY3_9MICO</name>
<dbReference type="Proteomes" id="UP000503441">
    <property type="component" value="Chromosome"/>
</dbReference>
<evidence type="ECO:0000313" key="5">
    <source>
        <dbReference type="EMBL" id="QIM18335.1"/>
    </source>
</evidence>